<evidence type="ECO:0000313" key="3">
    <source>
        <dbReference type="Proteomes" id="UP000023152"/>
    </source>
</evidence>
<evidence type="ECO:0000256" key="1">
    <source>
        <dbReference type="SAM" id="MobiDB-lite"/>
    </source>
</evidence>
<sequence length="215" mass="24714">NNNNNNNNNNNSNKDASSTPANSDKQKEKSKEEEEDLVEEVDELDDTPIQQYDIVSGMYLGMEFVSEKTSTYVLQSTQEKSLIVAEVDDSWAVFALNSEFDAKDRCGHWYEGKVVDVKPAGEPITKDKRINPAQVDMEKLQKLVSVFMRYKGWEDKWNDWIYVNDDSICHCTKQCTVSAHRFAPLQTQSQWKNNKSNQGAGGGYVPTRDYYFFFF</sequence>
<feature type="region of interest" description="Disordered" evidence="1">
    <location>
        <begin position="1"/>
        <end position="45"/>
    </location>
</feature>
<name>X6MSH2_RETFI</name>
<gene>
    <name evidence="2" type="ORF">RFI_20983</name>
</gene>
<feature type="compositionally biased region" description="Low complexity" evidence="1">
    <location>
        <begin position="1"/>
        <end position="13"/>
    </location>
</feature>
<keyword evidence="3" id="KW-1185">Reference proteome</keyword>
<accession>X6MSH2</accession>
<evidence type="ECO:0000313" key="2">
    <source>
        <dbReference type="EMBL" id="ETO16367.1"/>
    </source>
</evidence>
<comment type="caution">
    <text evidence="2">The sequence shown here is derived from an EMBL/GenBank/DDBJ whole genome shotgun (WGS) entry which is preliminary data.</text>
</comment>
<dbReference type="EMBL" id="ASPP01018327">
    <property type="protein sequence ID" value="ETO16367.1"/>
    <property type="molecule type" value="Genomic_DNA"/>
</dbReference>
<dbReference type="Gene3D" id="2.30.30.140">
    <property type="match status" value="1"/>
</dbReference>
<protein>
    <submittedName>
        <fullName evidence="2">WD40 repeat-containing protein</fullName>
    </submittedName>
</protein>
<dbReference type="Proteomes" id="UP000023152">
    <property type="component" value="Unassembled WGS sequence"/>
</dbReference>
<organism evidence="2 3">
    <name type="scientific">Reticulomyxa filosa</name>
    <dbReference type="NCBI Taxonomy" id="46433"/>
    <lineage>
        <taxon>Eukaryota</taxon>
        <taxon>Sar</taxon>
        <taxon>Rhizaria</taxon>
        <taxon>Retaria</taxon>
        <taxon>Foraminifera</taxon>
        <taxon>Monothalamids</taxon>
        <taxon>Reticulomyxidae</taxon>
        <taxon>Reticulomyxa</taxon>
    </lineage>
</organism>
<feature type="compositionally biased region" description="Acidic residues" evidence="1">
    <location>
        <begin position="33"/>
        <end position="45"/>
    </location>
</feature>
<reference evidence="2 3" key="1">
    <citation type="journal article" date="2013" name="Curr. Biol.">
        <title>The Genome of the Foraminiferan Reticulomyxa filosa.</title>
        <authorList>
            <person name="Glockner G."/>
            <person name="Hulsmann N."/>
            <person name="Schleicher M."/>
            <person name="Noegel A.A."/>
            <person name="Eichinger L."/>
            <person name="Gallinger C."/>
            <person name="Pawlowski J."/>
            <person name="Sierra R."/>
            <person name="Euteneuer U."/>
            <person name="Pillet L."/>
            <person name="Moustafa A."/>
            <person name="Platzer M."/>
            <person name="Groth M."/>
            <person name="Szafranski K."/>
            <person name="Schliwa M."/>
        </authorList>
    </citation>
    <scope>NUCLEOTIDE SEQUENCE [LARGE SCALE GENOMIC DNA]</scope>
</reference>
<feature type="non-terminal residue" evidence="2">
    <location>
        <position position="1"/>
    </location>
</feature>
<dbReference type="AlphaFoldDB" id="X6MSH2"/>
<proteinExistence type="predicted"/>